<dbReference type="EMBL" id="SJPO01000016">
    <property type="protein sequence ID" value="TWT66279.1"/>
    <property type="molecule type" value="Genomic_DNA"/>
</dbReference>
<accession>A0A5C5XUV3</accession>
<dbReference type="Proteomes" id="UP000318478">
    <property type="component" value="Unassembled WGS sequence"/>
</dbReference>
<protein>
    <submittedName>
        <fullName evidence="2">Uncharacterized protein</fullName>
    </submittedName>
</protein>
<keyword evidence="3" id="KW-1185">Reference proteome</keyword>
<gene>
    <name evidence="2" type="ORF">Pla123a_46730</name>
</gene>
<keyword evidence="1" id="KW-0472">Membrane</keyword>
<comment type="caution">
    <text evidence="2">The sequence shown here is derived from an EMBL/GenBank/DDBJ whole genome shotgun (WGS) entry which is preliminary data.</text>
</comment>
<evidence type="ECO:0000313" key="3">
    <source>
        <dbReference type="Proteomes" id="UP000318478"/>
    </source>
</evidence>
<sequence>MNPKQFSLRQLLLLTTALCPLLALPGGPLALFVVFCWAILVGVFVAAFTLVYGQLYVTIAGRRWGEEAGRRSAHATGPSQQEP</sequence>
<keyword evidence="1" id="KW-1133">Transmembrane helix</keyword>
<name>A0A5C5XUV3_9BACT</name>
<evidence type="ECO:0000256" key="1">
    <source>
        <dbReference type="SAM" id="Phobius"/>
    </source>
</evidence>
<keyword evidence="1" id="KW-0812">Transmembrane</keyword>
<organism evidence="2 3">
    <name type="scientific">Posidoniimonas polymericola</name>
    <dbReference type="NCBI Taxonomy" id="2528002"/>
    <lineage>
        <taxon>Bacteria</taxon>
        <taxon>Pseudomonadati</taxon>
        <taxon>Planctomycetota</taxon>
        <taxon>Planctomycetia</taxon>
        <taxon>Pirellulales</taxon>
        <taxon>Lacipirellulaceae</taxon>
        <taxon>Posidoniimonas</taxon>
    </lineage>
</organism>
<reference evidence="2 3" key="1">
    <citation type="submission" date="2019-02" db="EMBL/GenBank/DDBJ databases">
        <title>Deep-cultivation of Planctomycetes and their phenomic and genomic characterization uncovers novel biology.</title>
        <authorList>
            <person name="Wiegand S."/>
            <person name="Jogler M."/>
            <person name="Boedeker C."/>
            <person name="Pinto D."/>
            <person name="Vollmers J."/>
            <person name="Rivas-Marin E."/>
            <person name="Kohn T."/>
            <person name="Peeters S.H."/>
            <person name="Heuer A."/>
            <person name="Rast P."/>
            <person name="Oberbeckmann S."/>
            <person name="Bunk B."/>
            <person name="Jeske O."/>
            <person name="Meyerdierks A."/>
            <person name="Storesund J.E."/>
            <person name="Kallscheuer N."/>
            <person name="Luecker S."/>
            <person name="Lage O.M."/>
            <person name="Pohl T."/>
            <person name="Merkel B.J."/>
            <person name="Hornburger P."/>
            <person name="Mueller R.-W."/>
            <person name="Bruemmer F."/>
            <person name="Labrenz M."/>
            <person name="Spormann A.M."/>
            <person name="Op Den Camp H."/>
            <person name="Overmann J."/>
            <person name="Amann R."/>
            <person name="Jetten M.S.M."/>
            <person name="Mascher T."/>
            <person name="Medema M.H."/>
            <person name="Devos D.P."/>
            <person name="Kaster A.-K."/>
            <person name="Ovreas L."/>
            <person name="Rohde M."/>
            <person name="Galperin M.Y."/>
            <person name="Jogler C."/>
        </authorList>
    </citation>
    <scope>NUCLEOTIDE SEQUENCE [LARGE SCALE GENOMIC DNA]</scope>
    <source>
        <strain evidence="2 3">Pla123a</strain>
    </source>
</reference>
<evidence type="ECO:0000313" key="2">
    <source>
        <dbReference type="EMBL" id="TWT66279.1"/>
    </source>
</evidence>
<proteinExistence type="predicted"/>
<feature type="transmembrane region" description="Helical" evidence="1">
    <location>
        <begin position="33"/>
        <end position="53"/>
    </location>
</feature>
<dbReference type="AlphaFoldDB" id="A0A5C5XUV3"/>
<dbReference type="RefSeq" id="WP_146591472.1">
    <property type="nucleotide sequence ID" value="NZ_SJPO01000016.1"/>
</dbReference>